<feature type="transmembrane region" description="Helical" evidence="7">
    <location>
        <begin position="254"/>
        <end position="273"/>
    </location>
</feature>
<feature type="transmembrane region" description="Helical" evidence="7">
    <location>
        <begin position="156"/>
        <end position="176"/>
    </location>
</feature>
<reference evidence="8" key="2">
    <citation type="submission" date="2021-04" db="EMBL/GenBank/DDBJ databases">
        <authorList>
            <person name="Gilroy R."/>
        </authorList>
    </citation>
    <scope>NUCLEOTIDE SEQUENCE</scope>
    <source>
        <strain evidence="8">ChiSjej1B19-8411</strain>
    </source>
</reference>
<dbReference type="PANTHER" id="PTHR36838">
    <property type="entry name" value="AUXIN EFFLUX CARRIER FAMILY PROTEIN"/>
    <property type="match status" value="1"/>
</dbReference>
<keyword evidence="6 7" id="KW-0472">Membrane</keyword>
<feature type="transmembrane region" description="Helical" evidence="7">
    <location>
        <begin position="6"/>
        <end position="24"/>
    </location>
</feature>
<reference evidence="8" key="1">
    <citation type="journal article" date="2021" name="PeerJ">
        <title>Extensive microbial diversity within the chicken gut microbiome revealed by metagenomics and culture.</title>
        <authorList>
            <person name="Gilroy R."/>
            <person name="Ravi A."/>
            <person name="Getino M."/>
            <person name="Pursley I."/>
            <person name="Horton D.L."/>
            <person name="Alikhan N.F."/>
            <person name="Baker D."/>
            <person name="Gharbi K."/>
            <person name="Hall N."/>
            <person name="Watson M."/>
            <person name="Adriaenssens E.M."/>
            <person name="Foster-Nyarko E."/>
            <person name="Jarju S."/>
            <person name="Secka A."/>
            <person name="Antonio M."/>
            <person name="Oren A."/>
            <person name="Chaudhuri R.R."/>
            <person name="La Ragione R."/>
            <person name="Hildebrand F."/>
            <person name="Pallen M.J."/>
        </authorList>
    </citation>
    <scope>NUCLEOTIDE SEQUENCE</scope>
    <source>
        <strain evidence="8">ChiSjej1B19-8411</strain>
    </source>
</reference>
<evidence type="ECO:0000256" key="2">
    <source>
        <dbReference type="ARBA" id="ARBA00022448"/>
    </source>
</evidence>
<dbReference type="AlphaFoldDB" id="A0A9D1WK50"/>
<comment type="caution">
    <text evidence="8">The sequence shown here is derived from an EMBL/GenBank/DDBJ whole genome shotgun (WGS) entry which is preliminary data.</text>
</comment>
<dbReference type="Proteomes" id="UP000886817">
    <property type="component" value="Unassembled WGS sequence"/>
</dbReference>
<gene>
    <name evidence="8" type="ORF">IAA45_11375</name>
</gene>
<keyword evidence="4 7" id="KW-0812">Transmembrane</keyword>
<proteinExistence type="predicted"/>
<keyword evidence="2" id="KW-0813">Transport</keyword>
<evidence type="ECO:0000313" key="8">
    <source>
        <dbReference type="EMBL" id="HIX60297.1"/>
    </source>
</evidence>
<name>A0A9D1WK50_9FIRM</name>
<feature type="transmembrane region" description="Helical" evidence="7">
    <location>
        <begin position="221"/>
        <end position="248"/>
    </location>
</feature>
<evidence type="ECO:0000256" key="3">
    <source>
        <dbReference type="ARBA" id="ARBA00022475"/>
    </source>
</evidence>
<dbReference type="GO" id="GO:0016020">
    <property type="term" value="C:membrane"/>
    <property type="evidence" value="ECO:0007669"/>
    <property type="project" value="UniProtKB-SubCell"/>
</dbReference>
<evidence type="ECO:0000256" key="6">
    <source>
        <dbReference type="ARBA" id="ARBA00023136"/>
    </source>
</evidence>
<keyword evidence="5 7" id="KW-1133">Transmembrane helix</keyword>
<feature type="transmembrane region" description="Helical" evidence="7">
    <location>
        <begin position="99"/>
        <end position="116"/>
    </location>
</feature>
<feature type="transmembrane region" description="Helical" evidence="7">
    <location>
        <begin position="66"/>
        <end position="87"/>
    </location>
</feature>
<evidence type="ECO:0000256" key="4">
    <source>
        <dbReference type="ARBA" id="ARBA00022692"/>
    </source>
</evidence>
<sequence>MITTLLLQKIVELLLMLLMGYALVKTGVLRTDDSMILSKLSLYLFSPCTIVMAFQVEYDAALLGKLGFSALLSLLIHLFLLLFAGGLRKVLKLDTVEEASVIYSNAGNLVIPLVSYVLGEEWVIYCSAFLAVQLFFLWTHGAYLFQKGAGFQWKKILLNINLLAIAAGFLLMILRIRLPQILGETFQSMGDMLGPAAMLITGMLAAGISLRKVLQNRRIYLVAVLRLLVVPGCLLLVLKGLMAAGVIAHGSYQILVTFFAVMTPAASTITQLAQIHNRNASYAGAINIVTTLGCMITMPILVWLYLL</sequence>
<feature type="transmembrane region" description="Helical" evidence="7">
    <location>
        <begin position="196"/>
        <end position="214"/>
    </location>
</feature>
<feature type="transmembrane region" description="Helical" evidence="7">
    <location>
        <begin position="36"/>
        <end position="54"/>
    </location>
</feature>
<dbReference type="EMBL" id="DXEX01000242">
    <property type="protein sequence ID" value="HIX60297.1"/>
    <property type="molecule type" value="Genomic_DNA"/>
</dbReference>
<dbReference type="InterPro" id="IPR004776">
    <property type="entry name" value="Mem_transp_PIN-like"/>
</dbReference>
<feature type="transmembrane region" description="Helical" evidence="7">
    <location>
        <begin position="285"/>
        <end position="306"/>
    </location>
</feature>
<keyword evidence="3" id="KW-1003">Cell membrane</keyword>
<dbReference type="PANTHER" id="PTHR36838:SF1">
    <property type="entry name" value="SLR1864 PROTEIN"/>
    <property type="match status" value="1"/>
</dbReference>
<dbReference type="Pfam" id="PF03547">
    <property type="entry name" value="Mem_trans"/>
    <property type="match status" value="2"/>
</dbReference>
<evidence type="ECO:0000256" key="1">
    <source>
        <dbReference type="ARBA" id="ARBA00004141"/>
    </source>
</evidence>
<organism evidence="8 9">
    <name type="scientific">Candidatus Blautia gallistercoris</name>
    <dbReference type="NCBI Taxonomy" id="2838490"/>
    <lineage>
        <taxon>Bacteria</taxon>
        <taxon>Bacillati</taxon>
        <taxon>Bacillota</taxon>
        <taxon>Clostridia</taxon>
        <taxon>Lachnospirales</taxon>
        <taxon>Lachnospiraceae</taxon>
        <taxon>Blautia</taxon>
    </lineage>
</organism>
<dbReference type="GO" id="GO:0055085">
    <property type="term" value="P:transmembrane transport"/>
    <property type="evidence" value="ECO:0007669"/>
    <property type="project" value="InterPro"/>
</dbReference>
<evidence type="ECO:0000256" key="7">
    <source>
        <dbReference type="SAM" id="Phobius"/>
    </source>
</evidence>
<feature type="transmembrane region" description="Helical" evidence="7">
    <location>
        <begin position="122"/>
        <end position="144"/>
    </location>
</feature>
<evidence type="ECO:0000256" key="5">
    <source>
        <dbReference type="ARBA" id="ARBA00022989"/>
    </source>
</evidence>
<comment type="subcellular location">
    <subcellularLocation>
        <location evidence="1">Membrane</location>
        <topology evidence="1">Multi-pass membrane protein</topology>
    </subcellularLocation>
</comment>
<accession>A0A9D1WK50</accession>
<protein>
    <submittedName>
        <fullName evidence="8">AEC family transporter</fullName>
    </submittedName>
</protein>
<evidence type="ECO:0000313" key="9">
    <source>
        <dbReference type="Proteomes" id="UP000886817"/>
    </source>
</evidence>